<dbReference type="AlphaFoldDB" id="A0A1Z3N4A4"/>
<accession>A0A1Z3N4A4</accession>
<feature type="chain" id="PRO_5011966802" evidence="1">
    <location>
        <begin position="21"/>
        <end position="144"/>
    </location>
</feature>
<dbReference type="RefSeq" id="WP_088563956.1">
    <property type="nucleotide sequence ID" value="NZ_CP020946.1"/>
</dbReference>
<evidence type="ECO:0000313" key="2">
    <source>
        <dbReference type="EMBL" id="ASD62306.1"/>
    </source>
</evidence>
<protein>
    <submittedName>
        <fullName evidence="2">Uncharacterized protein</fullName>
    </submittedName>
</protein>
<sequence>MKKMIYTWMTLMGISLTAMAATDVVGEKTVDLKGGGQAMVTTRKVGDKLGKPYTMELRVNCQGGRIAWQELPVKDQESVCDVKPQSAKLSEDGKNIVVLIRETDADEFNRLSKQTPAGILGEVEPQCKKEAAEFKFPVESYCLR</sequence>
<proteinExistence type="predicted"/>
<keyword evidence="1" id="KW-0732">Signal</keyword>
<dbReference type="EMBL" id="CP020946">
    <property type="protein sequence ID" value="ASD62306.1"/>
    <property type="molecule type" value="Genomic_DNA"/>
</dbReference>
<evidence type="ECO:0000256" key="1">
    <source>
        <dbReference type="SAM" id="SignalP"/>
    </source>
</evidence>
<gene>
    <name evidence="2" type="ORF">B9G79_01365</name>
</gene>
<reference evidence="2 3" key="1">
    <citation type="submission" date="2017-04" db="EMBL/GenBank/DDBJ databases">
        <title>Whole genome sequence of Bdellovibrio bacteriovorus strain SSB218315.</title>
        <authorList>
            <person name="Oyedara O."/>
            <person name="Rodriguez-Perez M.A."/>
        </authorList>
    </citation>
    <scope>NUCLEOTIDE SEQUENCE [LARGE SCALE GENOMIC DNA]</scope>
    <source>
        <strain evidence="2 3">SSB218315</strain>
    </source>
</reference>
<dbReference type="Proteomes" id="UP000197003">
    <property type="component" value="Chromosome"/>
</dbReference>
<dbReference type="OrthoDB" id="5293421at2"/>
<feature type="signal peptide" evidence="1">
    <location>
        <begin position="1"/>
        <end position="20"/>
    </location>
</feature>
<name>A0A1Z3N4A4_BDEBC</name>
<evidence type="ECO:0000313" key="3">
    <source>
        <dbReference type="Proteomes" id="UP000197003"/>
    </source>
</evidence>
<organism evidence="2 3">
    <name type="scientific">Bdellovibrio bacteriovorus</name>
    <dbReference type="NCBI Taxonomy" id="959"/>
    <lineage>
        <taxon>Bacteria</taxon>
        <taxon>Pseudomonadati</taxon>
        <taxon>Bdellovibrionota</taxon>
        <taxon>Bdellovibrionia</taxon>
        <taxon>Bdellovibrionales</taxon>
        <taxon>Pseudobdellovibrionaceae</taxon>
        <taxon>Bdellovibrio</taxon>
    </lineage>
</organism>